<evidence type="ECO:0000256" key="1">
    <source>
        <dbReference type="ARBA" id="ARBA00004651"/>
    </source>
</evidence>
<comment type="caution">
    <text evidence="8">The sequence shown here is derived from an EMBL/GenBank/DDBJ whole genome shotgun (WGS) entry which is preliminary data.</text>
</comment>
<dbReference type="PANTHER" id="PTHR42709:SF6">
    <property type="entry name" value="UNDECAPRENYL PHOSPHATE TRANSPORTER A"/>
    <property type="match status" value="1"/>
</dbReference>
<dbReference type="GO" id="GO:0005886">
    <property type="term" value="C:plasma membrane"/>
    <property type="evidence" value="ECO:0007669"/>
    <property type="project" value="UniProtKB-SubCell"/>
</dbReference>
<feature type="transmembrane region" description="Helical" evidence="6">
    <location>
        <begin position="7"/>
        <end position="28"/>
    </location>
</feature>
<feature type="domain" description="VTT" evidence="7">
    <location>
        <begin position="30"/>
        <end position="160"/>
    </location>
</feature>
<dbReference type="Proteomes" id="UP000231259">
    <property type="component" value="Unassembled WGS sequence"/>
</dbReference>
<keyword evidence="4 6" id="KW-1133">Transmembrane helix</keyword>
<reference evidence="8 9" key="1">
    <citation type="submission" date="2013-09" db="EMBL/GenBank/DDBJ databases">
        <title>Genome sequencing of Phaeobacter antarcticus sp. nov. SM1211.</title>
        <authorList>
            <person name="Zhang X.-Y."/>
            <person name="Liu C."/>
            <person name="Chen X.-L."/>
            <person name="Xie B.-B."/>
            <person name="Qin Q.-L."/>
            <person name="Rong J.-C."/>
            <person name="Zhang Y.-Z."/>
        </authorList>
    </citation>
    <scope>NUCLEOTIDE SEQUENCE [LARGE SCALE GENOMIC DNA]</scope>
    <source>
        <strain evidence="8 9">SM1211</strain>
    </source>
</reference>
<evidence type="ECO:0000256" key="4">
    <source>
        <dbReference type="ARBA" id="ARBA00022989"/>
    </source>
</evidence>
<dbReference type="PANTHER" id="PTHR42709">
    <property type="entry name" value="ALKALINE PHOSPHATASE LIKE PROTEIN"/>
    <property type="match status" value="1"/>
</dbReference>
<dbReference type="Pfam" id="PF09335">
    <property type="entry name" value="VTT_dom"/>
    <property type="match status" value="1"/>
</dbReference>
<name>A0A2G8R9V5_9RHOB</name>
<evidence type="ECO:0000259" key="7">
    <source>
        <dbReference type="Pfam" id="PF09335"/>
    </source>
</evidence>
<comment type="subcellular location">
    <subcellularLocation>
        <location evidence="1">Cell membrane</location>
        <topology evidence="1">Multi-pass membrane protein</topology>
    </subcellularLocation>
</comment>
<evidence type="ECO:0000256" key="6">
    <source>
        <dbReference type="SAM" id="Phobius"/>
    </source>
</evidence>
<organism evidence="8 9">
    <name type="scientific">Puniceibacterium antarcticum</name>
    <dbReference type="NCBI Taxonomy" id="1206336"/>
    <lineage>
        <taxon>Bacteria</taxon>
        <taxon>Pseudomonadati</taxon>
        <taxon>Pseudomonadota</taxon>
        <taxon>Alphaproteobacteria</taxon>
        <taxon>Rhodobacterales</taxon>
        <taxon>Paracoccaceae</taxon>
        <taxon>Puniceibacterium</taxon>
    </lineage>
</organism>
<protein>
    <recommendedName>
        <fullName evidence="7">VTT domain-containing protein</fullName>
    </recommendedName>
</protein>
<evidence type="ECO:0000313" key="8">
    <source>
        <dbReference type="EMBL" id="PIL18312.1"/>
    </source>
</evidence>
<proteinExistence type="predicted"/>
<sequence>MFDVITNWLASMGSLGVALLMFLENVFPPIPSELVMPFAGYLAATGELSFAAVVLLGTIGSVAGATLWYWVGLWANETRLRRFIDAYGKWLTLSNQDLDRALDWFRRHGAAAVFFGRMVPGMRTLISVPAGLTRMPITPFLLYTALGSFLWTTFLALAGYLLRGQFDRVATWMNPVTNALLLLLLAAYLWRVLRGLKRG</sequence>
<evidence type="ECO:0000256" key="3">
    <source>
        <dbReference type="ARBA" id="ARBA00022692"/>
    </source>
</evidence>
<keyword evidence="3 6" id="KW-0812">Transmembrane</keyword>
<feature type="transmembrane region" description="Helical" evidence="6">
    <location>
        <begin position="48"/>
        <end position="71"/>
    </location>
</feature>
<feature type="transmembrane region" description="Helical" evidence="6">
    <location>
        <begin position="172"/>
        <end position="193"/>
    </location>
</feature>
<dbReference type="EMBL" id="AWWI01000126">
    <property type="protein sequence ID" value="PIL18312.1"/>
    <property type="molecule type" value="Genomic_DNA"/>
</dbReference>
<accession>A0A2G8R9V5</accession>
<dbReference type="RefSeq" id="WP_099912552.1">
    <property type="nucleotide sequence ID" value="NZ_AWWI01000126.1"/>
</dbReference>
<feature type="transmembrane region" description="Helical" evidence="6">
    <location>
        <begin position="140"/>
        <end position="160"/>
    </location>
</feature>
<dbReference type="AlphaFoldDB" id="A0A2G8R9V5"/>
<dbReference type="InterPro" id="IPR051311">
    <property type="entry name" value="DedA_domain"/>
</dbReference>
<evidence type="ECO:0000313" key="9">
    <source>
        <dbReference type="Proteomes" id="UP000231259"/>
    </source>
</evidence>
<keyword evidence="9" id="KW-1185">Reference proteome</keyword>
<evidence type="ECO:0000256" key="2">
    <source>
        <dbReference type="ARBA" id="ARBA00022475"/>
    </source>
</evidence>
<keyword evidence="2" id="KW-1003">Cell membrane</keyword>
<keyword evidence="5 6" id="KW-0472">Membrane</keyword>
<dbReference type="OrthoDB" id="9813426at2"/>
<dbReference type="InterPro" id="IPR032816">
    <property type="entry name" value="VTT_dom"/>
</dbReference>
<evidence type="ECO:0000256" key="5">
    <source>
        <dbReference type="ARBA" id="ARBA00023136"/>
    </source>
</evidence>
<gene>
    <name evidence="8" type="ORF">P775_20395</name>
</gene>